<accession>A0A9D3PU45</accession>
<feature type="domain" description="AN1-type" evidence="11">
    <location>
        <begin position="168"/>
        <end position="214"/>
    </location>
</feature>
<evidence type="ECO:0000256" key="6">
    <source>
        <dbReference type="ARBA" id="ARBA00041047"/>
    </source>
</evidence>
<feature type="region of interest" description="Disordered" evidence="9">
    <location>
        <begin position="145"/>
        <end position="169"/>
    </location>
</feature>
<dbReference type="SUPFAM" id="SSF57716">
    <property type="entry name" value="Glucocorticoid receptor-like (DNA-binding domain)"/>
    <property type="match status" value="1"/>
</dbReference>
<keyword evidence="13" id="KW-1185">Reference proteome</keyword>
<dbReference type="GO" id="GO:0006625">
    <property type="term" value="P:protein targeting to peroxisome"/>
    <property type="evidence" value="ECO:0007669"/>
    <property type="project" value="TreeGrafter"/>
</dbReference>
<dbReference type="InterPro" id="IPR000058">
    <property type="entry name" value="Znf_AN1"/>
</dbReference>
<dbReference type="FunFam" id="1.20.5.4770:FF:000001">
    <property type="entry name" value="Zinc finger AN1-type containing 6"/>
    <property type="match status" value="1"/>
</dbReference>
<dbReference type="PANTHER" id="PTHR10634:SF25">
    <property type="entry name" value="AN1-TYPE ZINC FINGER PROTEIN 6"/>
    <property type="match status" value="1"/>
</dbReference>
<dbReference type="GO" id="GO:0031593">
    <property type="term" value="F:polyubiquitin modification-dependent protein binding"/>
    <property type="evidence" value="ECO:0007669"/>
    <property type="project" value="TreeGrafter"/>
</dbReference>
<dbReference type="PROSITE" id="PS51039">
    <property type="entry name" value="ZF_AN1"/>
    <property type="match status" value="1"/>
</dbReference>
<evidence type="ECO:0000256" key="9">
    <source>
        <dbReference type="SAM" id="MobiDB-lite"/>
    </source>
</evidence>
<dbReference type="InterPro" id="IPR035896">
    <property type="entry name" value="AN1-like_Znf"/>
</dbReference>
<feature type="compositionally biased region" description="Low complexity" evidence="9">
    <location>
        <begin position="90"/>
        <end position="101"/>
    </location>
</feature>
<dbReference type="AlphaFoldDB" id="A0A9D3PU45"/>
<keyword evidence="1" id="KW-0597">Phosphoprotein</keyword>
<dbReference type="InterPro" id="IPR002653">
    <property type="entry name" value="Znf_A20"/>
</dbReference>
<evidence type="ECO:0000256" key="1">
    <source>
        <dbReference type="ARBA" id="ARBA00022553"/>
    </source>
</evidence>
<name>A0A9D3PU45_MEGAT</name>
<keyword evidence="3 8" id="KW-0863">Zinc-finger</keyword>
<dbReference type="GO" id="GO:0008270">
    <property type="term" value="F:zinc ion binding"/>
    <property type="evidence" value="ECO:0007669"/>
    <property type="project" value="UniProtKB-KW"/>
</dbReference>
<keyword evidence="2" id="KW-0479">Metal-binding</keyword>
<evidence type="ECO:0000256" key="4">
    <source>
        <dbReference type="ARBA" id="ARBA00022833"/>
    </source>
</evidence>
<evidence type="ECO:0000259" key="10">
    <source>
        <dbReference type="PROSITE" id="PS51036"/>
    </source>
</evidence>
<evidence type="ECO:0000256" key="2">
    <source>
        <dbReference type="ARBA" id="ARBA00022723"/>
    </source>
</evidence>
<dbReference type="Gene3D" id="4.10.1110.10">
    <property type="entry name" value="AN1-like Zinc finger"/>
    <property type="match status" value="1"/>
</dbReference>
<dbReference type="EMBL" id="JAFDVH010000011">
    <property type="protein sequence ID" value="KAG7468119.1"/>
    <property type="molecule type" value="Genomic_DNA"/>
</dbReference>
<dbReference type="InterPro" id="IPR050652">
    <property type="entry name" value="AN1_A20_ZnFinger"/>
</dbReference>
<dbReference type="OrthoDB" id="428577at2759"/>
<dbReference type="PROSITE" id="PS51036">
    <property type="entry name" value="ZF_A20"/>
    <property type="match status" value="1"/>
</dbReference>
<evidence type="ECO:0000256" key="7">
    <source>
        <dbReference type="ARBA" id="ARBA00042125"/>
    </source>
</evidence>
<organism evidence="12 13">
    <name type="scientific">Megalops atlanticus</name>
    <name type="common">Tarpon</name>
    <name type="synonym">Clupea gigantea</name>
    <dbReference type="NCBI Taxonomy" id="7932"/>
    <lineage>
        <taxon>Eukaryota</taxon>
        <taxon>Metazoa</taxon>
        <taxon>Chordata</taxon>
        <taxon>Craniata</taxon>
        <taxon>Vertebrata</taxon>
        <taxon>Euteleostomi</taxon>
        <taxon>Actinopterygii</taxon>
        <taxon>Neopterygii</taxon>
        <taxon>Teleostei</taxon>
        <taxon>Elopiformes</taxon>
        <taxon>Megalopidae</taxon>
        <taxon>Megalops</taxon>
    </lineage>
</organism>
<dbReference type="GO" id="GO:0003677">
    <property type="term" value="F:DNA binding"/>
    <property type="evidence" value="ECO:0007669"/>
    <property type="project" value="InterPro"/>
</dbReference>
<feature type="domain" description="A20-type" evidence="10">
    <location>
        <begin position="31"/>
        <end position="65"/>
    </location>
</feature>
<dbReference type="Gene3D" id="1.20.5.4770">
    <property type="match status" value="1"/>
</dbReference>
<dbReference type="SMART" id="SM00154">
    <property type="entry name" value="ZnF_AN1"/>
    <property type="match status" value="1"/>
</dbReference>
<dbReference type="Pfam" id="PF01428">
    <property type="entry name" value="zf-AN1"/>
    <property type="match status" value="1"/>
</dbReference>
<sequence>MGVREKGREELKGGIWGRICRRDMAQETNQTQVPLLCVTGCGFYGNPRTNGMCSVCYKDSLQRQNSNGRVTPPASSNVSSIESLPPQCTESSPVEAPSASSQTTTQLEQCSVVSSQTLLKQASRKHCEEEDSAGDKVGLKTEELQAAVSSDSDRASVGGQDRSPDKPKQKKNRCFLCRKKVGLTGFDCRCGNVFCGMHRYSDIHNCTFDYKADAAEKIRKENPVVVGEKIQKI</sequence>
<gene>
    <name evidence="12" type="ORF">MATL_G00139380</name>
</gene>
<evidence type="ECO:0000313" key="13">
    <source>
        <dbReference type="Proteomes" id="UP001046870"/>
    </source>
</evidence>
<keyword evidence="5" id="KW-0007">Acetylation</keyword>
<evidence type="ECO:0000313" key="12">
    <source>
        <dbReference type="EMBL" id="KAG7468119.1"/>
    </source>
</evidence>
<proteinExistence type="predicted"/>
<dbReference type="SUPFAM" id="SSF118310">
    <property type="entry name" value="AN1-like Zinc finger"/>
    <property type="match status" value="1"/>
</dbReference>
<dbReference type="Proteomes" id="UP001046870">
    <property type="component" value="Chromosome 11"/>
</dbReference>
<reference evidence="12" key="1">
    <citation type="submission" date="2021-01" db="EMBL/GenBank/DDBJ databases">
        <authorList>
            <person name="Zahm M."/>
            <person name="Roques C."/>
            <person name="Cabau C."/>
            <person name="Klopp C."/>
            <person name="Donnadieu C."/>
            <person name="Jouanno E."/>
            <person name="Lampietro C."/>
            <person name="Louis A."/>
            <person name="Herpin A."/>
            <person name="Echchiki A."/>
            <person name="Berthelot C."/>
            <person name="Parey E."/>
            <person name="Roest-Crollius H."/>
            <person name="Braasch I."/>
            <person name="Postlethwait J."/>
            <person name="Bobe J."/>
            <person name="Montfort J."/>
            <person name="Bouchez O."/>
            <person name="Begum T."/>
            <person name="Mejri S."/>
            <person name="Adams A."/>
            <person name="Chen W.-J."/>
            <person name="Guiguen Y."/>
        </authorList>
    </citation>
    <scope>NUCLEOTIDE SEQUENCE</scope>
    <source>
        <strain evidence="12">YG-15Mar2019-1</strain>
        <tissue evidence="12">Brain</tissue>
    </source>
</reference>
<evidence type="ECO:0000259" key="11">
    <source>
        <dbReference type="PROSITE" id="PS51039"/>
    </source>
</evidence>
<dbReference type="FunFam" id="4.10.1110.10:FF:000001">
    <property type="entry name" value="Zinc finger AN1-type containing 6"/>
    <property type="match status" value="1"/>
</dbReference>
<dbReference type="Pfam" id="PF01754">
    <property type="entry name" value="zf-A20"/>
    <property type="match status" value="1"/>
</dbReference>
<protein>
    <recommendedName>
        <fullName evidence="6">AN1-type zinc finger protein 6</fullName>
    </recommendedName>
    <alternativeName>
        <fullName evidence="7">Zinc finger A20 domain-containing protein 3</fullName>
    </alternativeName>
</protein>
<dbReference type="SMART" id="SM00259">
    <property type="entry name" value="ZnF_A20"/>
    <property type="match status" value="1"/>
</dbReference>
<comment type="caution">
    <text evidence="12">The sequence shown here is derived from an EMBL/GenBank/DDBJ whole genome shotgun (WGS) entry which is preliminary data.</text>
</comment>
<feature type="compositionally biased region" description="Polar residues" evidence="9">
    <location>
        <begin position="64"/>
        <end position="89"/>
    </location>
</feature>
<evidence type="ECO:0000256" key="8">
    <source>
        <dbReference type="PROSITE-ProRule" id="PRU00449"/>
    </source>
</evidence>
<feature type="region of interest" description="Disordered" evidence="9">
    <location>
        <begin position="64"/>
        <end position="105"/>
    </location>
</feature>
<keyword evidence="4" id="KW-0862">Zinc</keyword>
<evidence type="ECO:0000256" key="5">
    <source>
        <dbReference type="ARBA" id="ARBA00022990"/>
    </source>
</evidence>
<evidence type="ECO:0000256" key="3">
    <source>
        <dbReference type="ARBA" id="ARBA00022771"/>
    </source>
</evidence>
<dbReference type="PANTHER" id="PTHR10634">
    <property type="entry name" value="AN1-TYPE ZINC FINGER PROTEIN"/>
    <property type="match status" value="1"/>
</dbReference>